<gene>
    <name evidence="1" type="ordered locus">MCP_2260</name>
</gene>
<organism evidence="1 2">
    <name type="scientific">Methanocella paludicola (strain DSM 17711 / JCM 13418 / NBRC 101707 / SANAE)</name>
    <dbReference type="NCBI Taxonomy" id="304371"/>
    <lineage>
        <taxon>Archaea</taxon>
        <taxon>Methanobacteriati</taxon>
        <taxon>Methanobacteriota</taxon>
        <taxon>Stenosarchaea group</taxon>
        <taxon>Methanomicrobia</taxon>
        <taxon>Methanocellales</taxon>
        <taxon>Methanocellaceae</taxon>
        <taxon>Methanocella</taxon>
    </lineage>
</organism>
<name>D1Z0W0_METPS</name>
<reference evidence="2" key="3">
    <citation type="journal article" date="2011" name="PLoS ONE">
        <title>Genome sequence of a mesophilic hydrogenotrophic methanogen Methanocella paludicola, the first cultivated representative of the order Methanocellales.</title>
        <authorList>
            <person name="Sakai S."/>
            <person name="Takaki Y."/>
            <person name="Shimamura S."/>
            <person name="Sekine M."/>
            <person name="Tajima T."/>
            <person name="Kosugi H."/>
            <person name="Ichikawa N."/>
            <person name="Tasumi E."/>
            <person name="Hiraki A.T."/>
            <person name="Shimizu A."/>
            <person name="Kato Y."/>
            <person name="Nishiko R."/>
            <person name="Mori K."/>
            <person name="Fujita N."/>
            <person name="Imachi H."/>
            <person name="Takai K."/>
        </authorList>
    </citation>
    <scope>NUCLEOTIDE SEQUENCE [LARGE SCALE GENOMIC DNA]</scope>
    <source>
        <strain evidence="2">DSM 17711 / JCM 13418 / NBRC 101707 / SANAE</strain>
    </source>
</reference>
<protein>
    <submittedName>
        <fullName evidence="1">Uncharacterized protein</fullName>
    </submittedName>
</protein>
<dbReference type="EMBL" id="AP011532">
    <property type="protein sequence ID" value="BAI62332.1"/>
    <property type="molecule type" value="Genomic_DNA"/>
</dbReference>
<dbReference type="GeneID" id="8682075"/>
<dbReference type="OrthoDB" id="147682at2157"/>
<proteinExistence type="predicted"/>
<dbReference type="AlphaFoldDB" id="D1Z0W0"/>
<dbReference type="KEGG" id="mpd:MCP_2260"/>
<accession>D1Z0W0</accession>
<sequence length="106" mass="12322">MSATASISIWLDTEGFRLYVKLNGRMDNRDFHENFLAPLKVLGFRFDASKVAHCLELGEPGECGLLLRQLELNFRVSPLEREEIMYWLGLHERPKRTNVDMVSILR</sequence>
<reference evidence="1 2" key="1">
    <citation type="journal article" date="2007" name="Appl. Environ. Microbiol.">
        <title>Isolation of key methanogens for global methane emission from rice paddy fields: a novel isolate affiliated with the clone cluster rice cluster I.</title>
        <authorList>
            <person name="Sakai S."/>
            <person name="Imachi H."/>
            <person name="Sekiguchi Y."/>
            <person name="Ohashi A."/>
            <person name="Harada H."/>
            <person name="Kamagata Y."/>
        </authorList>
    </citation>
    <scope>NUCLEOTIDE SEQUENCE [LARGE SCALE GENOMIC DNA]</scope>
    <source>
        <strain evidence="2">DSM 17711 / JCM 13418 / NBRC 101707 / SANAE</strain>
    </source>
</reference>
<dbReference type="InParanoid" id="D1Z0W0"/>
<dbReference type="RefSeq" id="WP_012901006.1">
    <property type="nucleotide sequence ID" value="NC_013665.1"/>
</dbReference>
<dbReference type="eggNOG" id="arCOG12549">
    <property type="taxonomic scope" value="Archaea"/>
</dbReference>
<reference evidence="1 2" key="2">
    <citation type="journal article" date="2008" name="Int. J. Syst. Evol. Microbiol.">
        <title>Methanocella paludicola gen. nov., sp. nov., a methane-producing archaeon, the first isolate of the lineage 'Rice Cluster I', and proposal of the new archaeal order Methanocellales ord. nov.</title>
        <authorList>
            <person name="Sakai S."/>
            <person name="Imachi H."/>
            <person name="Hanada S."/>
            <person name="Ohashi A."/>
            <person name="Harada H."/>
            <person name="Kamagata Y."/>
        </authorList>
    </citation>
    <scope>NUCLEOTIDE SEQUENCE [LARGE SCALE GENOMIC DNA]</scope>
    <source>
        <strain evidence="2">DSM 17711 / JCM 13418 / NBRC 101707 / SANAE</strain>
    </source>
</reference>
<keyword evidence="2" id="KW-1185">Reference proteome</keyword>
<dbReference type="Proteomes" id="UP000001882">
    <property type="component" value="Chromosome"/>
</dbReference>
<evidence type="ECO:0000313" key="2">
    <source>
        <dbReference type="Proteomes" id="UP000001882"/>
    </source>
</evidence>
<evidence type="ECO:0000313" key="1">
    <source>
        <dbReference type="EMBL" id="BAI62332.1"/>
    </source>
</evidence>